<evidence type="ECO:0000313" key="3">
    <source>
        <dbReference type="Proteomes" id="UP000317421"/>
    </source>
</evidence>
<evidence type="ECO:0000256" key="1">
    <source>
        <dbReference type="SAM" id="MobiDB-lite"/>
    </source>
</evidence>
<evidence type="ECO:0000313" key="2">
    <source>
        <dbReference type="EMBL" id="TWU00197.1"/>
    </source>
</evidence>
<feature type="compositionally biased region" description="Basic and acidic residues" evidence="1">
    <location>
        <begin position="9"/>
        <end position="23"/>
    </location>
</feature>
<organism evidence="2 3">
    <name type="scientific">Botrimarina colliarenosi</name>
    <dbReference type="NCBI Taxonomy" id="2528001"/>
    <lineage>
        <taxon>Bacteria</taxon>
        <taxon>Pseudomonadati</taxon>
        <taxon>Planctomycetota</taxon>
        <taxon>Planctomycetia</taxon>
        <taxon>Pirellulales</taxon>
        <taxon>Lacipirellulaceae</taxon>
        <taxon>Botrimarina</taxon>
    </lineage>
</organism>
<feature type="region of interest" description="Disordered" evidence="1">
    <location>
        <begin position="1"/>
        <end position="60"/>
    </location>
</feature>
<sequence length="60" mass="7223">MQNYANHTFRYDHYEDRATDDSKGVSTRKSQRSSRRRSRKRSSSTPGMTVNGRRGRRWTW</sequence>
<keyword evidence="3" id="KW-1185">Reference proteome</keyword>
<accession>A0A5C6AL58</accession>
<dbReference type="EMBL" id="SJPR01000001">
    <property type="protein sequence ID" value="TWU00197.1"/>
    <property type="molecule type" value="Genomic_DNA"/>
</dbReference>
<comment type="caution">
    <text evidence="2">The sequence shown here is derived from an EMBL/GenBank/DDBJ whole genome shotgun (WGS) entry which is preliminary data.</text>
</comment>
<protein>
    <submittedName>
        <fullName evidence="2">Uncharacterized protein</fullName>
    </submittedName>
</protein>
<name>A0A5C6AL58_9BACT</name>
<reference evidence="2 3" key="1">
    <citation type="submission" date="2019-02" db="EMBL/GenBank/DDBJ databases">
        <title>Deep-cultivation of Planctomycetes and their phenomic and genomic characterization uncovers novel biology.</title>
        <authorList>
            <person name="Wiegand S."/>
            <person name="Jogler M."/>
            <person name="Boedeker C."/>
            <person name="Pinto D."/>
            <person name="Vollmers J."/>
            <person name="Rivas-Marin E."/>
            <person name="Kohn T."/>
            <person name="Peeters S.H."/>
            <person name="Heuer A."/>
            <person name="Rast P."/>
            <person name="Oberbeckmann S."/>
            <person name="Bunk B."/>
            <person name="Jeske O."/>
            <person name="Meyerdierks A."/>
            <person name="Storesund J.E."/>
            <person name="Kallscheuer N."/>
            <person name="Luecker S."/>
            <person name="Lage O.M."/>
            <person name="Pohl T."/>
            <person name="Merkel B.J."/>
            <person name="Hornburger P."/>
            <person name="Mueller R.-W."/>
            <person name="Bruemmer F."/>
            <person name="Labrenz M."/>
            <person name="Spormann A.M."/>
            <person name="Op Den Camp H."/>
            <person name="Overmann J."/>
            <person name="Amann R."/>
            <person name="Jetten M.S.M."/>
            <person name="Mascher T."/>
            <person name="Medema M.H."/>
            <person name="Devos D.P."/>
            <person name="Kaster A.-K."/>
            <person name="Ovreas L."/>
            <person name="Rohde M."/>
            <person name="Galperin M.Y."/>
            <person name="Jogler C."/>
        </authorList>
    </citation>
    <scope>NUCLEOTIDE SEQUENCE [LARGE SCALE GENOMIC DNA]</scope>
    <source>
        <strain evidence="2 3">Pla108</strain>
    </source>
</reference>
<gene>
    <name evidence="2" type="ORF">Pla108_11430</name>
</gene>
<feature type="compositionally biased region" description="Basic residues" evidence="1">
    <location>
        <begin position="29"/>
        <end position="42"/>
    </location>
</feature>
<dbReference type="AlphaFoldDB" id="A0A5C6AL58"/>
<dbReference type="Proteomes" id="UP000317421">
    <property type="component" value="Unassembled WGS sequence"/>
</dbReference>
<proteinExistence type="predicted"/>
<dbReference type="RefSeq" id="WP_146443851.1">
    <property type="nucleotide sequence ID" value="NZ_SJPR01000001.1"/>
</dbReference>